<dbReference type="InterPro" id="IPR013096">
    <property type="entry name" value="Cupin_2"/>
</dbReference>
<feature type="compositionally biased region" description="Basic residues" evidence="1">
    <location>
        <begin position="48"/>
        <end position="60"/>
    </location>
</feature>
<reference evidence="4" key="2">
    <citation type="submission" date="2010-04" db="EMBL/GenBank/DDBJ databases">
        <title>Genome sequence of Salinibacter ruber M8.</title>
        <authorList>
            <consortium name="Genoscope"/>
        </authorList>
    </citation>
    <scope>NUCLEOTIDE SEQUENCE [LARGE SCALE GENOMIC DNA]</scope>
    <source>
        <strain evidence="4">M8</strain>
    </source>
</reference>
<dbReference type="Proteomes" id="UP000000933">
    <property type="component" value="Chromosome"/>
</dbReference>
<organism evidence="3 4">
    <name type="scientific">Salinibacter ruber (strain M8)</name>
    <dbReference type="NCBI Taxonomy" id="761659"/>
    <lineage>
        <taxon>Bacteria</taxon>
        <taxon>Pseudomonadati</taxon>
        <taxon>Rhodothermota</taxon>
        <taxon>Rhodothermia</taxon>
        <taxon>Rhodothermales</taxon>
        <taxon>Salinibacteraceae</taxon>
        <taxon>Salinibacter</taxon>
    </lineage>
</organism>
<protein>
    <recommendedName>
        <fullName evidence="2">Cupin type-2 domain-containing protein</fullName>
    </recommendedName>
</protein>
<dbReference type="InterPro" id="IPR014710">
    <property type="entry name" value="RmlC-like_jellyroll"/>
</dbReference>
<dbReference type="HOGENOM" id="CLU_956108_0_0_10"/>
<dbReference type="AlphaFoldDB" id="D5H855"/>
<feature type="region of interest" description="Disordered" evidence="1">
    <location>
        <begin position="86"/>
        <end position="119"/>
    </location>
</feature>
<gene>
    <name evidence="3" type="ordered locus">SRM_01289</name>
</gene>
<proteinExistence type="predicted"/>
<dbReference type="Gene3D" id="2.60.120.10">
    <property type="entry name" value="Jelly Rolls"/>
    <property type="match status" value="1"/>
</dbReference>
<dbReference type="EMBL" id="FP565814">
    <property type="protein sequence ID" value="CBH24210.1"/>
    <property type="molecule type" value="Genomic_DNA"/>
</dbReference>
<evidence type="ECO:0000256" key="1">
    <source>
        <dbReference type="SAM" id="MobiDB-lite"/>
    </source>
</evidence>
<dbReference type="PIRSF" id="PIRSF019325">
    <property type="entry name" value="Glucose-6-phosphate_isomerase"/>
    <property type="match status" value="1"/>
</dbReference>
<feature type="compositionally biased region" description="Basic and acidic residues" evidence="1">
    <location>
        <begin position="38"/>
        <end position="47"/>
    </location>
</feature>
<feature type="region of interest" description="Disordered" evidence="1">
    <location>
        <begin position="32"/>
        <end position="63"/>
    </location>
</feature>
<accession>D5H855</accession>
<dbReference type="Pfam" id="PF07883">
    <property type="entry name" value="Cupin_2"/>
    <property type="match status" value="1"/>
</dbReference>
<reference evidence="3 4" key="1">
    <citation type="journal article" date="2010" name="ISME J.">
        <title>Fine-scale evolution: genomic, phenotypic and ecological differentiation in two coexisting Salinibacter ruber strains.</title>
        <authorList>
            <person name="Pena A."/>
            <person name="Teeling H."/>
            <person name="Huerta-Cepas J."/>
            <person name="Santos F."/>
            <person name="Yarza P."/>
            <person name="Brito-Echeverria J."/>
            <person name="Lucio M."/>
            <person name="Schmitt-Kopplin P."/>
            <person name="Meseguer I."/>
            <person name="Schenowitz C."/>
            <person name="Dossat C."/>
            <person name="Barbe V."/>
            <person name="Dopazo J."/>
            <person name="Rossello-Mora R."/>
            <person name="Schuler M."/>
            <person name="Glockner F.O."/>
            <person name="Amann R."/>
            <person name="Gabaldon T."/>
            <person name="Anton J."/>
        </authorList>
    </citation>
    <scope>NUCLEOTIDE SEQUENCE [LARGE SCALE GENOMIC DNA]</scope>
    <source>
        <strain evidence="3 4">M8</strain>
    </source>
</reference>
<feature type="compositionally biased region" description="Pro residues" evidence="1">
    <location>
        <begin position="109"/>
        <end position="118"/>
    </location>
</feature>
<feature type="domain" description="Cupin type-2" evidence="2">
    <location>
        <begin position="195"/>
        <end position="272"/>
    </location>
</feature>
<evidence type="ECO:0000313" key="4">
    <source>
        <dbReference type="Proteomes" id="UP000000933"/>
    </source>
</evidence>
<evidence type="ECO:0000313" key="3">
    <source>
        <dbReference type="EMBL" id="CBH24210.1"/>
    </source>
</evidence>
<sequence>MAVAFRHLIPRGHGRRWGFPWAPSRKRPLYRSIGGHARRQDDAGDRVRGRKGRNGYRRNPHAPIGNEVQRDCCELFCFRPLSSLPPRLSRGGTTPSSRGTARFGDQPALPAPVYPPPRSSLLMARKRRPLSPDEKQRLDALLDAVMDTTVHHYGAEPRSAVRYDKREEMYGGSGTTYLLQMFEDGELVNNRIGAYMVLPTRGDSAGFHTHGDRNEQELYVVMRGEGTYLEKDHAEAETRSVPIEEGTITTVRGNALHAVRNTGPEPLIIFVITTFEPGKPHSRDQEQHGPGQS</sequence>
<dbReference type="InterPro" id="IPR016758">
    <property type="entry name" value="G6P_isomerase_archaea/bacteria"/>
</dbReference>
<evidence type="ECO:0000259" key="2">
    <source>
        <dbReference type="Pfam" id="PF07883"/>
    </source>
</evidence>
<dbReference type="InterPro" id="IPR011051">
    <property type="entry name" value="RmlC_Cupin_sf"/>
</dbReference>
<dbReference type="GO" id="GO:0004347">
    <property type="term" value="F:glucose-6-phosphate isomerase activity"/>
    <property type="evidence" value="ECO:0007669"/>
    <property type="project" value="InterPro"/>
</dbReference>
<name>D5H855_SALRM</name>
<dbReference type="KEGG" id="srm:SRM_01289"/>
<dbReference type="GO" id="GO:0005506">
    <property type="term" value="F:iron ion binding"/>
    <property type="evidence" value="ECO:0007669"/>
    <property type="project" value="InterPro"/>
</dbReference>
<dbReference type="SUPFAM" id="SSF51182">
    <property type="entry name" value="RmlC-like cupins"/>
    <property type="match status" value="1"/>
</dbReference>